<keyword evidence="3" id="KW-1185">Reference proteome</keyword>
<proteinExistence type="predicted"/>
<evidence type="ECO:0000313" key="2">
    <source>
        <dbReference type="EMBL" id="PHJ22197.1"/>
    </source>
</evidence>
<dbReference type="AlphaFoldDB" id="A0A2C6KYX6"/>
<feature type="compositionally biased region" description="Polar residues" evidence="1">
    <location>
        <begin position="1"/>
        <end position="11"/>
    </location>
</feature>
<evidence type="ECO:0000313" key="3">
    <source>
        <dbReference type="Proteomes" id="UP000221165"/>
    </source>
</evidence>
<reference evidence="2 3" key="1">
    <citation type="journal article" date="2017" name="Int. J. Parasitol.">
        <title>The genome of the protozoan parasite Cystoisospora suis and a reverse vaccinology approach to identify vaccine candidates.</title>
        <authorList>
            <person name="Palmieri N."/>
            <person name="Shrestha A."/>
            <person name="Ruttkowski B."/>
            <person name="Beck T."/>
            <person name="Vogl C."/>
            <person name="Tomley F."/>
            <person name="Blake D.P."/>
            <person name="Joachim A."/>
        </authorList>
    </citation>
    <scope>NUCLEOTIDE SEQUENCE [LARGE SCALE GENOMIC DNA]</scope>
    <source>
        <strain evidence="2 3">Wien I</strain>
    </source>
</reference>
<name>A0A2C6KYX6_9APIC</name>
<feature type="non-terminal residue" evidence="2">
    <location>
        <position position="1"/>
    </location>
</feature>
<gene>
    <name evidence="2" type="ORF">CSUI_003957</name>
</gene>
<organism evidence="2 3">
    <name type="scientific">Cystoisospora suis</name>
    <dbReference type="NCBI Taxonomy" id="483139"/>
    <lineage>
        <taxon>Eukaryota</taxon>
        <taxon>Sar</taxon>
        <taxon>Alveolata</taxon>
        <taxon>Apicomplexa</taxon>
        <taxon>Conoidasida</taxon>
        <taxon>Coccidia</taxon>
        <taxon>Eucoccidiorida</taxon>
        <taxon>Eimeriorina</taxon>
        <taxon>Sarcocystidae</taxon>
        <taxon>Cystoisospora</taxon>
    </lineage>
</organism>
<evidence type="ECO:0000256" key="1">
    <source>
        <dbReference type="SAM" id="MobiDB-lite"/>
    </source>
</evidence>
<dbReference type="GeneID" id="94427363"/>
<dbReference type="RefSeq" id="XP_067923874.1">
    <property type="nucleotide sequence ID" value="XM_068064152.1"/>
</dbReference>
<protein>
    <submittedName>
        <fullName evidence="2">Uncharacterized protein</fullName>
    </submittedName>
</protein>
<sequence>FVNQQSQTLSGRSLAGGPREPAGPDVAKQRRSSRETATAAGPLCSTAQPAVLGVRCDTICVVGVTGPSLLNQSGKSVFLNSQKRTALGTRVSLLSVPGWQSFSLPPLEAAEPPLSWHCRPSCSKVGTPEIVVRMWFRAIFACLLTECT</sequence>
<dbReference type="EMBL" id="MIGC01001784">
    <property type="protein sequence ID" value="PHJ22197.1"/>
    <property type="molecule type" value="Genomic_DNA"/>
</dbReference>
<dbReference type="VEuPathDB" id="ToxoDB:CSUI_003957"/>
<dbReference type="Proteomes" id="UP000221165">
    <property type="component" value="Unassembled WGS sequence"/>
</dbReference>
<accession>A0A2C6KYX6</accession>
<comment type="caution">
    <text evidence="2">The sequence shown here is derived from an EMBL/GenBank/DDBJ whole genome shotgun (WGS) entry which is preliminary data.</text>
</comment>
<feature type="region of interest" description="Disordered" evidence="1">
    <location>
        <begin position="1"/>
        <end position="40"/>
    </location>
</feature>